<keyword evidence="2" id="KW-0413">Isomerase</keyword>
<evidence type="ECO:0000313" key="4">
    <source>
        <dbReference type="Proteomes" id="UP001500280"/>
    </source>
</evidence>
<comment type="similarity">
    <text evidence="1">Belongs to the aspartate/glutamate racemases family.</text>
</comment>
<dbReference type="EMBL" id="BAAANF010000018">
    <property type="protein sequence ID" value="GAA1703093.1"/>
    <property type="molecule type" value="Genomic_DNA"/>
</dbReference>
<dbReference type="RefSeq" id="WP_344158748.1">
    <property type="nucleotide sequence ID" value="NZ_BAAANF010000018.1"/>
</dbReference>
<evidence type="ECO:0000256" key="2">
    <source>
        <dbReference type="ARBA" id="ARBA00023235"/>
    </source>
</evidence>
<dbReference type="InterPro" id="IPR015942">
    <property type="entry name" value="Asp/Glu/hydantoin_racemase"/>
</dbReference>
<name>A0ABN2IEA1_9ACTN</name>
<dbReference type="Proteomes" id="UP001500280">
    <property type="component" value="Unassembled WGS sequence"/>
</dbReference>
<dbReference type="InterPro" id="IPR001920">
    <property type="entry name" value="Asp/Glu_race"/>
</dbReference>
<dbReference type="Pfam" id="PF01177">
    <property type="entry name" value="Asp_Glu_race"/>
    <property type="match status" value="1"/>
</dbReference>
<organism evidence="3 4">
    <name type="scientific">Kribbella yunnanensis</name>
    <dbReference type="NCBI Taxonomy" id="190194"/>
    <lineage>
        <taxon>Bacteria</taxon>
        <taxon>Bacillati</taxon>
        <taxon>Actinomycetota</taxon>
        <taxon>Actinomycetes</taxon>
        <taxon>Propionibacteriales</taxon>
        <taxon>Kribbellaceae</taxon>
        <taxon>Kribbella</taxon>
    </lineage>
</organism>
<dbReference type="PANTHER" id="PTHR21198">
    <property type="entry name" value="GLUTAMATE RACEMASE"/>
    <property type="match status" value="1"/>
</dbReference>
<evidence type="ECO:0000313" key="3">
    <source>
        <dbReference type="EMBL" id="GAA1703093.1"/>
    </source>
</evidence>
<dbReference type="PANTHER" id="PTHR21198:SF7">
    <property type="entry name" value="ASPARTATE-GLUTAMATE RACEMASE FAMILY"/>
    <property type="match status" value="1"/>
</dbReference>
<keyword evidence="4" id="KW-1185">Reference proteome</keyword>
<accession>A0ABN2IEA1</accession>
<protein>
    <submittedName>
        <fullName evidence="3">Aspartate/glutamate racemase family protein</fullName>
    </submittedName>
</protein>
<comment type="caution">
    <text evidence="3">The sequence shown here is derived from an EMBL/GenBank/DDBJ whole genome shotgun (WGS) entry which is preliminary data.</text>
</comment>
<evidence type="ECO:0000256" key="1">
    <source>
        <dbReference type="ARBA" id="ARBA00007847"/>
    </source>
</evidence>
<dbReference type="NCBIfam" id="TIGR00035">
    <property type="entry name" value="asp_race"/>
    <property type="match status" value="1"/>
</dbReference>
<proteinExistence type="inferred from homology"/>
<gene>
    <name evidence="3" type="ORF">GCM10009745_58090</name>
</gene>
<reference evidence="3 4" key="1">
    <citation type="journal article" date="2019" name="Int. J. Syst. Evol. Microbiol.">
        <title>The Global Catalogue of Microorganisms (GCM) 10K type strain sequencing project: providing services to taxonomists for standard genome sequencing and annotation.</title>
        <authorList>
            <consortium name="The Broad Institute Genomics Platform"/>
            <consortium name="The Broad Institute Genome Sequencing Center for Infectious Disease"/>
            <person name="Wu L."/>
            <person name="Ma J."/>
        </authorList>
    </citation>
    <scope>NUCLEOTIDE SEQUENCE [LARGE SCALE GENOMIC DNA]</scope>
    <source>
        <strain evidence="3 4">JCM 14307</strain>
    </source>
</reference>
<dbReference type="InterPro" id="IPR004380">
    <property type="entry name" value="Asp_race"/>
</dbReference>
<dbReference type="Gene3D" id="3.40.50.1860">
    <property type="match status" value="2"/>
</dbReference>
<sequence>MEIIGVLGGMSWESTAEYLRLLNQGVRERLGGLHSARLRVATVDFAQIEHLQATNNWPAAGRILARGAADLEAAGATLILIATNTMHKVYDTIAAAVTVPVIHLGDVTANAVHAQGLTHIGLLATRYTMEQTFYTNRLTHHGIQTLVPDAPARTEIQRIIYTELCVGLVSQPSRESLIHIANDLITQGAQGIVLGCTELELTLTASDLPVPVFPTTTLHCKAALDHAVQKPAAN</sequence>
<dbReference type="SUPFAM" id="SSF53681">
    <property type="entry name" value="Aspartate/glutamate racemase"/>
    <property type="match status" value="2"/>
</dbReference>